<comment type="similarity">
    <text evidence="2 9">Belongs to the snRNP Sm proteins family.</text>
</comment>
<dbReference type="InterPro" id="IPR010920">
    <property type="entry name" value="LSM_dom_sf"/>
</dbReference>
<sequence>MATSQGTTFTGDSTTISTTQTTVSASPIVIPSAAIIQLLSLELIDKYKEIVGTLFGFDDYVNMVLEDITEFETLPDGGSRITKLDQILLNGNHVAMLVLGGEGPSITDEAV</sequence>
<dbReference type="GO" id="GO:0046540">
    <property type="term" value="C:U4/U6 x U5 tri-snRNP complex"/>
    <property type="evidence" value="ECO:0007669"/>
    <property type="project" value="TreeGrafter"/>
</dbReference>
<dbReference type="SMART" id="SM00651">
    <property type="entry name" value="Sm"/>
    <property type="match status" value="1"/>
</dbReference>
<dbReference type="GO" id="GO:0000398">
    <property type="term" value="P:mRNA splicing, via spliceosome"/>
    <property type="evidence" value="ECO:0007669"/>
    <property type="project" value="TreeGrafter"/>
</dbReference>
<keyword evidence="4 9" id="KW-0747">Spliceosome</keyword>
<evidence type="ECO:0000313" key="11">
    <source>
        <dbReference type="EMBL" id="CAF1352925.1"/>
    </source>
</evidence>
<evidence type="ECO:0000313" key="12">
    <source>
        <dbReference type="EMBL" id="CAF1602825.1"/>
    </source>
</evidence>
<dbReference type="GO" id="GO:1990726">
    <property type="term" value="C:Lsm1-7-Pat1 complex"/>
    <property type="evidence" value="ECO:0007669"/>
    <property type="project" value="TreeGrafter"/>
</dbReference>
<keyword evidence="7 9" id="KW-0539">Nucleus</keyword>
<gene>
    <name evidence="9" type="primary">LSM5</name>
    <name evidence="12" type="ORF">JXQ802_LOCUS48506</name>
    <name evidence="11" type="ORF">PYM288_LOCUS32489</name>
</gene>
<dbReference type="PANTHER" id="PTHR20971">
    <property type="entry name" value="U6 SNRNA-ASSOCIATED PROTEIN"/>
    <property type="match status" value="1"/>
</dbReference>
<proteinExistence type="inferred from homology"/>
<reference evidence="11" key="1">
    <citation type="submission" date="2021-02" db="EMBL/GenBank/DDBJ databases">
        <authorList>
            <person name="Nowell W R."/>
        </authorList>
    </citation>
    <scope>NUCLEOTIDE SEQUENCE</scope>
</reference>
<dbReference type="CDD" id="cd01732">
    <property type="entry name" value="LSm5"/>
    <property type="match status" value="1"/>
</dbReference>
<evidence type="ECO:0000256" key="2">
    <source>
        <dbReference type="ARBA" id="ARBA00006850"/>
    </source>
</evidence>
<dbReference type="EMBL" id="CAJNOL010005291">
    <property type="protein sequence ID" value="CAF1602825.1"/>
    <property type="molecule type" value="Genomic_DNA"/>
</dbReference>
<comment type="subcellular location">
    <subcellularLocation>
        <location evidence="1 9">Nucleus</location>
    </subcellularLocation>
</comment>
<evidence type="ECO:0000313" key="14">
    <source>
        <dbReference type="Proteomes" id="UP000663870"/>
    </source>
</evidence>
<keyword evidence="8 9" id="KW-0687">Ribonucleoprotein</keyword>
<dbReference type="Proteomes" id="UP000663870">
    <property type="component" value="Unassembled WGS sequence"/>
</dbReference>
<name>A0A815HI92_9BILA</name>
<organism evidence="11 13">
    <name type="scientific">Rotaria sordida</name>
    <dbReference type="NCBI Taxonomy" id="392033"/>
    <lineage>
        <taxon>Eukaryota</taxon>
        <taxon>Metazoa</taxon>
        <taxon>Spiralia</taxon>
        <taxon>Gnathifera</taxon>
        <taxon>Rotifera</taxon>
        <taxon>Eurotatoria</taxon>
        <taxon>Bdelloidea</taxon>
        <taxon>Philodinida</taxon>
        <taxon>Philodinidae</taxon>
        <taxon>Rotaria</taxon>
    </lineage>
</organism>
<comment type="subunit">
    <text evidence="9">LSm subunits form a heteromer with a doughnut shape.</text>
</comment>
<evidence type="ECO:0000256" key="6">
    <source>
        <dbReference type="ARBA" id="ARBA00023187"/>
    </source>
</evidence>
<evidence type="ECO:0000259" key="10">
    <source>
        <dbReference type="PROSITE" id="PS52002"/>
    </source>
</evidence>
<keyword evidence="6 9" id="KW-0508">mRNA splicing</keyword>
<feature type="domain" description="Sm" evidence="10">
    <location>
        <begin position="26"/>
        <end position="103"/>
    </location>
</feature>
<keyword evidence="14" id="KW-1185">Reference proteome</keyword>
<evidence type="ECO:0000256" key="4">
    <source>
        <dbReference type="ARBA" id="ARBA00022728"/>
    </source>
</evidence>
<dbReference type="AlphaFoldDB" id="A0A815HI92"/>
<evidence type="ECO:0000256" key="1">
    <source>
        <dbReference type="ARBA" id="ARBA00004123"/>
    </source>
</evidence>
<dbReference type="InterPro" id="IPR033871">
    <property type="entry name" value="LSm5"/>
</dbReference>
<dbReference type="GO" id="GO:0005681">
    <property type="term" value="C:spliceosomal complex"/>
    <property type="evidence" value="ECO:0007669"/>
    <property type="project" value="UniProtKB-KW"/>
</dbReference>
<evidence type="ECO:0000256" key="9">
    <source>
        <dbReference type="RuleBase" id="RU365055"/>
    </source>
</evidence>
<evidence type="ECO:0000256" key="5">
    <source>
        <dbReference type="ARBA" id="ARBA00022884"/>
    </source>
</evidence>
<protein>
    <recommendedName>
        <fullName evidence="9">U6 snRNA-associated Sm-like protein LSm5</fullName>
    </recommendedName>
</protein>
<evidence type="ECO:0000256" key="7">
    <source>
        <dbReference type="ARBA" id="ARBA00023242"/>
    </source>
</evidence>
<comment type="caution">
    <text evidence="11">The sequence shown here is derived from an EMBL/GenBank/DDBJ whole genome shotgun (WGS) entry which is preliminary data.</text>
</comment>
<dbReference type="SUPFAM" id="SSF50182">
    <property type="entry name" value="Sm-like ribonucleoproteins"/>
    <property type="match status" value="1"/>
</dbReference>
<dbReference type="Proteomes" id="UP000663854">
    <property type="component" value="Unassembled WGS sequence"/>
</dbReference>
<evidence type="ECO:0000256" key="3">
    <source>
        <dbReference type="ARBA" id="ARBA00022664"/>
    </source>
</evidence>
<dbReference type="Pfam" id="PF01423">
    <property type="entry name" value="LSM"/>
    <property type="match status" value="1"/>
</dbReference>
<keyword evidence="3 9" id="KW-0507">mRNA processing</keyword>
<dbReference type="GO" id="GO:0005688">
    <property type="term" value="C:U6 snRNP"/>
    <property type="evidence" value="ECO:0007669"/>
    <property type="project" value="TreeGrafter"/>
</dbReference>
<dbReference type="EMBL" id="CAJNOH010003912">
    <property type="protein sequence ID" value="CAF1352925.1"/>
    <property type="molecule type" value="Genomic_DNA"/>
</dbReference>
<dbReference type="InterPro" id="IPR001163">
    <property type="entry name" value="Sm_dom_euk/arc"/>
</dbReference>
<accession>A0A815HI92</accession>
<dbReference type="PANTHER" id="PTHR20971:SF0">
    <property type="entry name" value="U6 SNRNA-ASSOCIATED SM-LIKE PROTEIN LSM5"/>
    <property type="match status" value="1"/>
</dbReference>
<dbReference type="Gene3D" id="2.30.30.100">
    <property type="match status" value="1"/>
</dbReference>
<comment type="function">
    <text evidence="9">Plays a role in U6 snRNP assembly and function. Binds to the 3' end of U6 snRNA.</text>
</comment>
<dbReference type="GO" id="GO:0003723">
    <property type="term" value="F:RNA binding"/>
    <property type="evidence" value="ECO:0007669"/>
    <property type="project" value="UniProtKB-KW"/>
</dbReference>
<keyword evidence="5 9" id="KW-0694">RNA-binding</keyword>
<evidence type="ECO:0000256" key="8">
    <source>
        <dbReference type="ARBA" id="ARBA00023274"/>
    </source>
</evidence>
<evidence type="ECO:0000313" key="13">
    <source>
        <dbReference type="Proteomes" id="UP000663854"/>
    </source>
</evidence>
<dbReference type="InterPro" id="IPR047575">
    <property type="entry name" value="Sm"/>
</dbReference>
<dbReference type="PROSITE" id="PS52002">
    <property type="entry name" value="SM"/>
    <property type="match status" value="1"/>
</dbReference>